<evidence type="ECO:0000256" key="2">
    <source>
        <dbReference type="PROSITE-ProRule" id="PRU00302"/>
    </source>
</evidence>
<proteinExistence type="predicted"/>
<dbReference type="SUPFAM" id="SSF57535">
    <property type="entry name" value="Complement control module/SCR domain"/>
    <property type="match status" value="1"/>
</dbReference>
<evidence type="ECO:0000256" key="1">
    <source>
        <dbReference type="ARBA" id="ARBA00023157"/>
    </source>
</evidence>
<accession>A0A8W8KIP8</accession>
<name>A0A8W8KIP8_MAGGI</name>
<organism evidence="6 7">
    <name type="scientific">Magallana gigas</name>
    <name type="common">Pacific oyster</name>
    <name type="synonym">Crassostrea gigas</name>
    <dbReference type="NCBI Taxonomy" id="29159"/>
    <lineage>
        <taxon>Eukaryota</taxon>
        <taxon>Metazoa</taxon>
        <taxon>Spiralia</taxon>
        <taxon>Lophotrochozoa</taxon>
        <taxon>Mollusca</taxon>
        <taxon>Bivalvia</taxon>
        <taxon>Autobranchia</taxon>
        <taxon>Pteriomorphia</taxon>
        <taxon>Ostreida</taxon>
        <taxon>Ostreoidea</taxon>
        <taxon>Ostreidae</taxon>
        <taxon>Magallana</taxon>
    </lineage>
</organism>
<keyword evidence="4" id="KW-0472">Membrane</keyword>
<feature type="transmembrane region" description="Helical" evidence="4">
    <location>
        <begin position="340"/>
        <end position="362"/>
    </location>
</feature>
<dbReference type="PANTHER" id="PTHR46513">
    <property type="entry name" value="VITELLOGENIN RECEPTOR-LIKE PROTEIN-RELATED-RELATED"/>
    <property type="match status" value="1"/>
</dbReference>
<dbReference type="EnsemblMetazoa" id="G24085.1">
    <property type="protein sequence ID" value="G24085.1:cds"/>
    <property type="gene ID" value="G24085"/>
</dbReference>
<evidence type="ECO:0000313" key="7">
    <source>
        <dbReference type="Proteomes" id="UP000005408"/>
    </source>
</evidence>
<dbReference type="CDD" id="cd00033">
    <property type="entry name" value="CCP"/>
    <property type="match status" value="1"/>
</dbReference>
<dbReference type="OMA" id="VCQFECN"/>
<dbReference type="SMART" id="SM00135">
    <property type="entry name" value="LY"/>
    <property type="match status" value="2"/>
</dbReference>
<dbReference type="Gene3D" id="2.10.70.10">
    <property type="entry name" value="Complement Module, domain 1"/>
    <property type="match status" value="1"/>
</dbReference>
<dbReference type="PROSITE" id="PS51120">
    <property type="entry name" value="LDLRB"/>
    <property type="match status" value="2"/>
</dbReference>
<dbReference type="PROSITE" id="PS50923">
    <property type="entry name" value="SUSHI"/>
    <property type="match status" value="1"/>
</dbReference>
<dbReference type="InterPro" id="IPR000033">
    <property type="entry name" value="LDLR_classB_rpt"/>
</dbReference>
<reference evidence="6" key="1">
    <citation type="submission" date="2022-08" db="UniProtKB">
        <authorList>
            <consortium name="EnsemblMetazoa"/>
        </authorList>
    </citation>
    <scope>IDENTIFICATION</scope>
    <source>
        <strain evidence="6">05x7-T-G4-1.051#20</strain>
    </source>
</reference>
<dbReference type="InterPro" id="IPR050778">
    <property type="entry name" value="Cueball_EGF_LRP_Nidogen"/>
</dbReference>
<dbReference type="OrthoDB" id="10046193at2759"/>
<keyword evidence="4" id="KW-0812">Transmembrane</keyword>
<dbReference type="Pfam" id="PF14670">
    <property type="entry name" value="FXa_inhibition"/>
    <property type="match status" value="1"/>
</dbReference>
<dbReference type="SUPFAM" id="SSF57196">
    <property type="entry name" value="EGF/Laminin"/>
    <property type="match status" value="1"/>
</dbReference>
<dbReference type="Pfam" id="PF00058">
    <property type="entry name" value="Ldl_recept_b"/>
    <property type="match status" value="1"/>
</dbReference>
<keyword evidence="1" id="KW-1015">Disulfide bond</keyword>
<comment type="caution">
    <text evidence="2">Lacks conserved residue(s) required for the propagation of feature annotation.</text>
</comment>
<keyword evidence="7" id="KW-1185">Reference proteome</keyword>
<dbReference type="Pfam" id="PF00084">
    <property type="entry name" value="Sushi"/>
    <property type="match status" value="1"/>
</dbReference>
<feature type="repeat" description="LDL-receptor class B" evidence="3">
    <location>
        <begin position="32"/>
        <end position="74"/>
    </location>
</feature>
<dbReference type="InterPro" id="IPR000436">
    <property type="entry name" value="Sushi_SCR_CCP_dom"/>
</dbReference>
<feature type="repeat" description="LDL-receptor class B" evidence="3">
    <location>
        <begin position="75"/>
        <end position="117"/>
    </location>
</feature>
<dbReference type="InterPro" id="IPR035976">
    <property type="entry name" value="Sushi/SCR/CCP_sf"/>
</dbReference>
<dbReference type="Gene3D" id="2.120.10.30">
    <property type="entry name" value="TolB, C-terminal domain"/>
    <property type="match status" value="1"/>
</dbReference>
<sequence length="456" mass="51171">MIRVVQHATFLEKTLLTNLKHPRDIALYPSKGLMFWVEVENPKIGKAAMDGTSKEPIVTSDITWPNGIAIDYTSERLYWTEGYFDWIESSDINGEDRKKVLSDPGAHLRSIFVDSQFIYYTGYNRQRIVRINKTSEAEARVMKNYPELGVIGSVKVYTDNDIVDVNPLCAQNNGLCSTFCFPTPSGRTCGCQDNVKLLSDQRTCEGVPVCPTSLPSLQLLNCVPYPGESCEFKCMEGFKRILEVNVTCDSLGLWNPETETLCSEILCSSSLPNAALTSGCSRRIGESCGITCKEYYSPLLSDDIICSENGEWQAKNISNSTEFCEPKEFTNESDGDQLTIGLSTGVGGLVLIIIIIVIVICLKRIKTRKRMQREAEDTIKAYGKNQYITHQENAPEEDTYATLDEMNFKDLGYMEFDKHYDPDVYGGFVLDAADEYLKPSVERKVVDNDIDEVSEI</sequence>
<evidence type="ECO:0000256" key="4">
    <source>
        <dbReference type="SAM" id="Phobius"/>
    </source>
</evidence>
<keyword evidence="2" id="KW-0768">Sushi</keyword>
<dbReference type="Proteomes" id="UP000005408">
    <property type="component" value="Unassembled WGS sequence"/>
</dbReference>
<dbReference type="InterPro" id="IPR011042">
    <property type="entry name" value="6-blade_b-propeller_TolB-like"/>
</dbReference>
<evidence type="ECO:0000256" key="3">
    <source>
        <dbReference type="PROSITE-ProRule" id="PRU00461"/>
    </source>
</evidence>
<dbReference type="AlphaFoldDB" id="A0A8W8KIP8"/>
<keyword evidence="4" id="KW-1133">Transmembrane helix</keyword>
<feature type="domain" description="Sushi" evidence="5">
    <location>
        <begin position="202"/>
        <end position="264"/>
    </location>
</feature>
<dbReference type="Gene3D" id="2.20.28.230">
    <property type="match status" value="1"/>
</dbReference>
<evidence type="ECO:0000259" key="5">
    <source>
        <dbReference type="PROSITE" id="PS50923"/>
    </source>
</evidence>
<evidence type="ECO:0000313" key="6">
    <source>
        <dbReference type="EnsemblMetazoa" id="G24085.1:cds"/>
    </source>
</evidence>
<dbReference type="SUPFAM" id="SSF63825">
    <property type="entry name" value="YWTD domain"/>
    <property type="match status" value="1"/>
</dbReference>
<protein>
    <recommendedName>
        <fullName evidence="5">Sushi domain-containing protein</fullName>
    </recommendedName>
</protein>